<proteinExistence type="predicted"/>
<evidence type="ECO:0000313" key="2">
    <source>
        <dbReference type="EMBL" id="CAF1380854.1"/>
    </source>
</evidence>
<feature type="repeat" description="TPR" evidence="1">
    <location>
        <begin position="529"/>
        <end position="562"/>
    </location>
</feature>
<dbReference type="SUPFAM" id="SSF48452">
    <property type="entry name" value="TPR-like"/>
    <property type="match status" value="1"/>
</dbReference>
<dbReference type="Proteomes" id="UP000681722">
    <property type="component" value="Unassembled WGS sequence"/>
</dbReference>
<dbReference type="SUPFAM" id="SSF56399">
    <property type="entry name" value="ADP-ribosylation"/>
    <property type="match status" value="1"/>
</dbReference>
<dbReference type="Gene3D" id="3.90.176.10">
    <property type="entry name" value="Toxin ADP-ribosyltransferase, Chain A, domain 1"/>
    <property type="match status" value="1"/>
</dbReference>
<dbReference type="EMBL" id="CAJNOK010029393">
    <property type="protein sequence ID" value="CAF1447129.1"/>
    <property type="molecule type" value="Genomic_DNA"/>
</dbReference>
<dbReference type="EMBL" id="CAJNOQ010016433">
    <property type="protein sequence ID" value="CAF1380854.1"/>
    <property type="molecule type" value="Genomic_DNA"/>
</dbReference>
<dbReference type="InterPro" id="IPR019734">
    <property type="entry name" value="TPR_rpt"/>
</dbReference>
<comment type="caution">
    <text evidence="2">The sequence shown here is derived from an EMBL/GenBank/DDBJ whole genome shotgun (WGS) entry which is preliminary data.</text>
</comment>
<evidence type="ECO:0000313" key="5">
    <source>
        <dbReference type="EMBL" id="CAF4275487.1"/>
    </source>
</evidence>
<evidence type="ECO:0000313" key="3">
    <source>
        <dbReference type="EMBL" id="CAF1447129.1"/>
    </source>
</evidence>
<evidence type="ECO:0000256" key="1">
    <source>
        <dbReference type="PROSITE-ProRule" id="PRU00339"/>
    </source>
</evidence>
<dbReference type="EMBL" id="CAJOBA010051224">
    <property type="protein sequence ID" value="CAF4242494.1"/>
    <property type="molecule type" value="Genomic_DNA"/>
</dbReference>
<protein>
    <submittedName>
        <fullName evidence="2">Uncharacterized protein</fullName>
    </submittedName>
</protein>
<organism evidence="2 6">
    <name type="scientific">Didymodactylos carnosus</name>
    <dbReference type="NCBI Taxonomy" id="1234261"/>
    <lineage>
        <taxon>Eukaryota</taxon>
        <taxon>Metazoa</taxon>
        <taxon>Spiralia</taxon>
        <taxon>Gnathifera</taxon>
        <taxon>Rotifera</taxon>
        <taxon>Eurotatoria</taxon>
        <taxon>Bdelloidea</taxon>
        <taxon>Philodinida</taxon>
        <taxon>Philodinidae</taxon>
        <taxon>Didymodactylos</taxon>
    </lineage>
</organism>
<name>A0A815JL22_9BILA</name>
<accession>A0A815JL22</accession>
<dbReference type="Pfam" id="PF13424">
    <property type="entry name" value="TPR_12"/>
    <property type="match status" value="1"/>
</dbReference>
<reference evidence="2" key="1">
    <citation type="submission" date="2021-02" db="EMBL/GenBank/DDBJ databases">
        <authorList>
            <person name="Nowell W R."/>
        </authorList>
    </citation>
    <scope>NUCLEOTIDE SEQUENCE</scope>
</reference>
<dbReference type="Pfam" id="PF13181">
    <property type="entry name" value="TPR_8"/>
    <property type="match status" value="1"/>
</dbReference>
<gene>
    <name evidence="2" type="ORF">GPM918_LOCUS32320</name>
    <name evidence="3" type="ORF">OVA965_LOCUS34674</name>
    <name evidence="5" type="ORF">SRO942_LOCUS32988</name>
    <name evidence="4" type="ORF">TMI583_LOCUS35612</name>
</gene>
<evidence type="ECO:0000313" key="6">
    <source>
        <dbReference type="Proteomes" id="UP000663829"/>
    </source>
</evidence>
<sequence>MAESVDRVKRKLEILSLLPNEITLSLDFVSKNRFKTFQDPLVCITYLTEVPDKEIFIIIPNIFAENVVPIIHNLTQIKLICIYKTNILTDNKKDKELTEKYVKISGIFNDKQQLINTLLASLKILSAYELSYTALESLSNTASPLHCDNEEWCTTLFSSLRIDDSKNLSLKTLNKEQSRFIWFQFLVDSLRRAPSQTTDNEINNYRKMTEICRLQFKDNNQELKAIDEFEKTYTSHPPIWWYTHKMHFLRFSLNRALCSHDIGTIFQFRYFIVDLYNQLLELSSSTSVSLTTSQTVYQVQTMSYNELARLKLNTNALISMNTFISTFTSYKVALSHISEDVKFNKETILFEIEIGAILSHREPFAYIQDVSYLKQEDEMLFLMGTVFRLESIEQLVNKIWRIRLKLTENELNESQLLLVHYKREFGERVTITTLGMFWTEAGRYTRALDYYKILLNEYSSSDSVKIALYNNMVLIYEQQDKFTVAEDYYEKALKLIADRSLPSSPDPDKQPEKSDIILIQPKRKKSSSSVTYYNFGCVMFKQGNYEEAFKNFQKAFDELAKCPNTKCDTMEKADIYNNIGCIHYRRLKYDEALENFRQAYKIALKISSPLTTEYLNNILATCRIRDE</sequence>
<feature type="repeat" description="TPR" evidence="1">
    <location>
        <begin position="466"/>
        <end position="499"/>
    </location>
</feature>
<dbReference type="Gene3D" id="1.25.40.10">
    <property type="entry name" value="Tetratricopeptide repeat domain"/>
    <property type="match status" value="2"/>
</dbReference>
<dbReference type="Proteomes" id="UP000677228">
    <property type="component" value="Unassembled WGS sequence"/>
</dbReference>
<dbReference type="Proteomes" id="UP000682733">
    <property type="component" value="Unassembled WGS sequence"/>
</dbReference>
<feature type="repeat" description="TPR" evidence="1">
    <location>
        <begin position="573"/>
        <end position="606"/>
    </location>
</feature>
<dbReference type="Proteomes" id="UP000663829">
    <property type="component" value="Unassembled WGS sequence"/>
</dbReference>
<keyword evidence="1" id="KW-0802">TPR repeat</keyword>
<dbReference type="SMART" id="SM00028">
    <property type="entry name" value="TPR"/>
    <property type="match status" value="4"/>
</dbReference>
<evidence type="ECO:0000313" key="4">
    <source>
        <dbReference type="EMBL" id="CAF4242494.1"/>
    </source>
</evidence>
<dbReference type="AlphaFoldDB" id="A0A815JL22"/>
<dbReference type="EMBL" id="CAJOBC010081368">
    <property type="protein sequence ID" value="CAF4275487.1"/>
    <property type="molecule type" value="Genomic_DNA"/>
</dbReference>
<keyword evidence="6" id="KW-1185">Reference proteome</keyword>
<dbReference type="PROSITE" id="PS50005">
    <property type="entry name" value="TPR"/>
    <property type="match status" value="3"/>
</dbReference>
<dbReference type="PANTHER" id="PTHR10098">
    <property type="entry name" value="RAPSYN-RELATED"/>
    <property type="match status" value="1"/>
</dbReference>
<dbReference type="InterPro" id="IPR011990">
    <property type="entry name" value="TPR-like_helical_dom_sf"/>
</dbReference>